<protein>
    <submittedName>
        <fullName evidence="2">Uncharacterized protein</fullName>
    </submittedName>
</protein>
<keyword evidence="1" id="KW-1133">Transmembrane helix</keyword>
<feature type="transmembrane region" description="Helical" evidence="1">
    <location>
        <begin position="63"/>
        <end position="85"/>
    </location>
</feature>
<keyword evidence="3" id="KW-1185">Reference proteome</keyword>
<organism evidence="2 3">
    <name type="scientific">Desulfosarcina ovata subsp. ovata</name>
    <dbReference type="NCBI Taxonomy" id="2752305"/>
    <lineage>
        <taxon>Bacteria</taxon>
        <taxon>Pseudomonadati</taxon>
        <taxon>Thermodesulfobacteriota</taxon>
        <taxon>Desulfobacteria</taxon>
        <taxon>Desulfobacterales</taxon>
        <taxon>Desulfosarcinaceae</taxon>
        <taxon>Desulfosarcina</taxon>
    </lineage>
</organism>
<dbReference type="EMBL" id="AP021879">
    <property type="protein sequence ID" value="BBO90783.1"/>
    <property type="molecule type" value="Genomic_DNA"/>
</dbReference>
<evidence type="ECO:0000313" key="3">
    <source>
        <dbReference type="Proteomes" id="UP000422108"/>
    </source>
</evidence>
<feature type="transmembrane region" description="Helical" evidence="1">
    <location>
        <begin position="12"/>
        <end position="33"/>
    </location>
</feature>
<dbReference type="RefSeq" id="WP_155311793.1">
    <property type="nucleotide sequence ID" value="NZ_AP021879.1"/>
</dbReference>
<sequence>MGTVANLRQPLLVIFAIVCAILMFFGGADLVHMRSFKRAWDLGHIAAFAVWSLLLLRGWRRLATMGVVTQVVVVVLLTTGVGGAVEIAQGAVGRYPGWADVEHDILGSLLAIFFLFPSRLQLHLGWRRMVQVAILGWLLLALAPVARALVDEWDMTRAFPVLADFEAPFELERWSGNARLSIDHSIAASGRASLCIDLNTARYSGASLNYFPGDWRGWQWIAFSVYNPDPQPIRLVCKINDHQHDISGCRYADRFNRTFEMHSGWNRIRIPLEAVATAPQGRRMDLSRISEFNLFAVELPQSRQIFLDWLALES</sequence>
<evidence type="ECO:0000313" key="2">
    <source>
        <dbReference type="EMBL" id="BBO90783.1"/>
    </source>
</evidence>
<evidence type="ECO:0000256" key="1">
    <source>
        <dbReference type="SAM" id="Phobius"/>
    </source>
</evidence>
<name>A0A5K8ADL4_9BACT</name>
<accession>A0A5K8ADL4</accession>
<dbReference type="Proteomes" id="UP000422108">
    <property type="component" value="Chromosome"/>
</dbReference>
<dbReference type="Gene3D" id="2.60.120.430">
    <property type="entry name" value="Galactose-binding lectin"/>
    <property type="match status" value="1"/>
</dbReference>
<dbReference type="InterPro" id="IPR008979">
    <property type="entry name" value="Galactose-bd-like_sf"/>
</dbReference>
<reference evidence="2 3" key="1">
    <citation type="submission" date="2019-11" db="EMBL/GenBank/DDBJ databases">
        <title>Comparative genomics of hydrocarbon-degrading Desulfosarcina strains.</title>
        <authorList>
            <person name="Watanabe M."/>
            <person name="Kojima H."/>
            <person name="Fukui M."/>
        </authorList>
    </citation>
    <scope>NUCLEOTIDE SEQUENCE [LARGE SCALE GENOMIC DNA]</scope>
    <source>
        <strain evidence="3">oXyS1</strain>
    </source>
</reference>
<feature type="transmembrane region" description="Helical" evidence="1">
    <location>
        <begin position="129"/>
        <end position="150"/>
    </location>
</feature>
<gene>
    <name evidence="2" type="ORF">DSCOOX_39630</name>
</gene>
<keyword evidence="1" id="KW-0812">Transmembrane</keyword>
<proteinExistence type="predicted"/>
<keyword evidence="1" id="KW-0472">Membrane</keyword>
<feature type="transmembrane region" description="Helical" evidence="1">
    <location>
        <begin position="105"/>
        <end position="122"/>
    </location>
</feature>
<feature type="transmembrane region" description="Helical" evidence="1">
    <location>
        <begin position="39"/>
        <end position="56"/>
    </location>
</feature>
<dbReference type="SUPFAM" id="SSF49785">
    <property type="entry name" value="Galactose-binding domain-like"/>
    <property type="match status" value="1"/>
</dbReference>
<dbReference type="AlphaFoldDB" id="A0A5K8ADL4"/>